<reference evidence="2" key="1">
    <citation type="submission" date="2021-01" db="EMBL/GenBank/DDBJ databases">
        <authorList>
            <person name="Corre E."/>
            <person name="Pelletier E."/>
            <person name="Niang G."/>
            <person name="Scheremetjew M."/>
            <person name="Finn R."/>
            <person name="Kale V."/>
            <person name="Holt S."/>
            <person name="Cochrane G."/>
            <person name="Meng A."/>
            <person name="Brown T."/>
            <person name="Cohen L."/>
        </authorList>
    </citation>
    <scope>NUCLEOTIDE SEQUENCE</scope>
    <source>
        <strain evidence="2">S3</strain>
    </source>
</reference>
<organism evidence="2">
    <name type="scientific">Strombidium inclinatum</name>
    <dbReference type="NCBI Taxonomy" id="197538"/>
    <lineage>
        <taxon>Eukaryota</taxon>
        <taxon>Sar</taxon>
        <taxon>Alveolata</taxon>
        <taxon>Ciliophora</taxon>
        <taxon>Intramacronucleata</taxon>
        <taxon>Spirotrichea</taxon>
        <taxon>Oligotrichia</taxon>
        <taxon>Strombidiidae</taxon>
        <taxon>Strombidium</taxon>
    </lineage>
</organism>
<evidence type="ECO:0000313" key="2">
    <source>
        <dbReference type="EMBL" id="CAE0320882.1"/>
    </source>
</evidence>
<accession>A0A7S3IEU7</accession>
<protein>
    <submittedName>
        <fullName evidence="2">Uncharacterized protein</fullName>
    </submittedName>
</protein>
<feature type="transmembrane region" description="Helical" evidence="1">
    <location>
        <begin position="85"/>
        <end position="108"/>
    </location>
</feature>
<gene>
    <name evidence="2" type="ORF">SINC0208_LOCUS1463</name>
</gene>
<keyword evidence="1" id="KW-0812">Transmembrane</keyword>
<keyword evidence="1" id="KW-0472">Membrane</keyword>
<keyword evidence="1" id="KW-1133">Transmembrane helix</keyword>
<dbReference type="AlphaFoldDB" id="A0A7S3IEU7"/>
<proteinExistence type="predicted"/>
<name>A0A7S3IEU7_9SPIT</name>
<dbReference type="EMBL" id="HBIH01003444">
    <property type="protein sequence ID" value="CAE0320882.1"/>
    <property type="molecule type" value="Transcribed_RNA"/>
</dbReference>
<evidence type="ECO:0000256" key="1">
    <source>
        <dbReference type="SAM" id="Phobius"/>
    </source>
</evidence>
<sequence length="290" mass="32071">MSHELAVSDEDGMRVFSSNLGHVVEQVVHFGQVTSLVGFGLNHSLVSRVESQDSEAVWMNQGTALSVEDGLLLHKMRSASSEDHVDGLFLGLLLFWLVMGCVLLRFFVLVSATCQLEEGRILYELLLCLLEEGDSRNVLRADTVLDEGGMGRLVIGSQAHEVGVGQVVGLELNLVNPVPSHLKYFVLQGYDVVMGALKIAVETSWREGTLHEGSLGREVHLRSSQGSRILIFFIHELSAERSQAVRRLSPDLVQATQELRRPGVNRRVNRGQAHLSLLCLRSLLFRRAAL</sequence>